<dbReference type="PANTHER" id="PTHR21576">
    <property type="entry name" value="UNCHARACTERIZED NODULIN-LIKE PROTEIN"/>
    <property type="match status" value="1"/>
</dbReference>
<feature type="transmembrane region" description="Helical" evidence="5">
    <location>
        <begin position="225"/>
        <end position="244"/>
    </location>
</feature>
<dbReference type="Pfam" id="PF23262">
    <property type="entry name" value="NFD4_C"/>
    <property type="match status" value="1"/>
</dbReference>
<feature type="transmembrane region" description="Helical" evidence="5">
    <location>
        <begin position="441"/>
        <end position="463"/>
    </location>
</feature>
<feature type="transmembrane region" description="Helical" evidence="5">
    <location>
        <begin position="385"/>
        <end position="409"/>
    </location>
</feature>
<evidence type="ECO:0000313" key="9">
    <source>
        <dbReference type="Proteomes" id="UP000250321"/>
    </source>
</evidence>
<feature type="transmembrane region" description="Helical" evidence="5">
    <location>
        <begin position="94"/>
        <end position="116"/>
    </location>
</feature>
<proteinExistence type="predicted"/>
<name>A0A314YKL6_PRUYE</name>
<protein>
    <submittedName>
        <fullName evidence="8">Uncharacterized protein</fullName>
    </submittedName>
</protein>
<accession>A0A314YKL6</accession>
<dbReference type="PANTHER" id="PTHR21576:SF156">
    <property type="entry name" value="PROTEIN NUCLEAR FUSION DEFECTIVE 4-LIKE"/>
    <property type="match status" value="1"/>
</dbReference>
<evidence type="ECO:0000313" key="8">
    <source>
        <dbReference type="EMBL" id="PQQ06710.1"/>
    </source>
</evidence>
<gene>
    <name evidence="8" type="ORF">Pyn_40864</name>
</gene>
<evidence type="ECO:0000256" key="2">
    <source>
        <dbReference type="ARBA" id="ARBA00022692"/>
    </source>
</evidence>
<dbReference type="InterPro" id="IPR010658">
    <property type="entry name" value="Nodulin-like"/>
</dbReference>
<dbReference type="EMBL" id="PJQY01000945">
    <property type="protein sequence ID" value="PQQ06710.1"/>
    <property type="molecule type" value="Genomic_DNA"/>
</dbReference>
<organism evidence="8 9">
    <name type="scientific">Prunus yedoensis var. nudiflora</name>
    <dbReference type="NCBI Taxonomy" id="2094558"/>
    <lineage>
        <taxon>Eukaryota</taxon>
        <taxon>Viridiplantae</taxon>
        <taxon>Streptophyta</taxon>
        <taxon>Embryophyta</taxon>
        <taxon>Tracheophyta</taxon>
        <taxon>Spermatophyta</taxon>
        <taxon>Magnoliopsida</taxon>
        <taxon>eudicotyledons</taxon>
        <taxon>Gunneridae</taxon>
        <taxon>Pentapetalae</taxon>
        <taxon>rosids</taxon>
        <taxon>fabids</taxon>
        <taxon>Rosales</taxon>
        <taxon>Rosaceae</taxon>
        <taxon>Amygdaloideae</taxon>
        <taxon>Amygdaleae</taxon>
        <taxon>Prunus</taxon>
    </lineage>
</organism>
<evidence type="ECO:0000259" key="7">
    <source>
        <dbReference type="Pfam" id="PF23262"/>
    </source>
</evidence>
<dbReference type="AlphaFoldDB" id="A0A314YKL6"/>
<feature type="transmembrane region" description="Helical" evidence="5">
    <location>
        <begin position="475"/>
        <end position="499"/>
    </location>
</feature>
<dbReference type="SUPFAM" id="SSF103473">
    <property type="entry name" value="MFS general substrate transporter"/>
    <property type="match status" value="2"/>
</dbReference>
<dbReference type="Proteomes" id="UP000250321">
    <property type="component" value="Unassembled WGS sequence"/>
</dbReference>
<dbReference type="InterPro" id="IPR056555">
    <property type="entry name" value="NFD4_C"/>
</dbReference>
<evidence type="ECO:0000256" key="4">
    <source>
        <dbReference type="ARBA" id="ARBA00023136"/>
    </source>
</evidence>
<comment type="caution">
    <text evidence="8">The sequence shown here is derived from an EMBL/GenBank/DDBJ whole genome shotgun (WGS) entry which is preliminary data.</text>
</comment>
<dbReference type="STRING" id="2094558.A0A314YKL6"/>
<dbReference type="OrthoDB" id="410267at2759"/>
<dbReference type="CDD" id="cd17354">
    <property type="entry name" value="MFS_Mch1p_like"/>
    <property type="match status" value="1"/>
</dbReference>
<feature type="transmembrane region" description="Helical" evidence="5">
    <location>
        <begin position="192"/>
        <end position="213"/>
    </location>
</feature>
<keyword evidence="9" id="KW-1185">Reference proteome</keyword>
<feature type="transmembrane region" description="Helical" evidence="5">
    <location>
        <begin position="347"/>
        <end position="365"/>
    </location>
</feature>
<dbReference type="Pfam" id="PF06813">
    <property type="entry name" value="Nodulin-like"/>
    <property type="match status" value="1"/>
</dbReference>
<feature type="transmembrane region" description="Helical" evidence="5">
    <location>
        <begin position="160"/>
        <end position="180"/>
    </location>
</feature>
<dbReference type="InterPro" id="IPR036259">
    <property type="entry name" value="MFS_trans_sf"/>
</dbReference>
<keyword evidence="3 5" id="KW-1133">Transmembrane helix</keyword>
<sequence>MRAPDHGGGGTSIRSWVDMKGLVLQVLTGRWLMVFASFLMMVTAGASYMFGLYSNDIKFVLGYDQTTLNLISFFKDLGANVGILSGLINEVTPPWVVLSIGAVLNFLGHFMIWLAITQKIPKPQVWHMCLYMSIGANSHTFTNTGALVTCVKNFPESRGVVLGLLKGYTGISAAVISQLYHAAYGDDTKSFTLVVAWLPTALSLVFIGTIRIIKASRHPNELRAFYNFLYISLGLAAFLLIIIVVEKRFRFSQSQYVGSAAVVLFLLFLPLAVVIMEEYKVWQSKRSISQNLDSDPSPVKIVTEGQNPDAISSPTYKNVPSWNKDIFNPPEIGEDFTILQALFSIEMLTLLLATVCGLGGTMTMMDNLGQIGTSFGYPLRSIRNFVSLTSIWNFLGQVVAGIGSEMFIIKYKWPRPLILTAVLLLSCVGHLLIAFNVPYGLYVSSVVTGFCFGAHWPLIFTLISELFGLKYYSTLYNFGGLASPIGLYLLNVRVTGYLYDKEAKKQMAALGLQRKVGEELNCVGGQCFKLSFIILAVVALFGALVSLLLVVRTRKFYKSDIYKKFRDEVRVA</sequence>
<feature type="transmembrane region" description="Helical" evidence="5">
    <location>
        <begin position="416"/>
        <end position="435"/>
    </location>
</feature>
<reference evidence="8 9" key="1">
    <citation type="submission" date="2018-02" db="EMBL/GenBank/DDBJ databases">
        <title>Draft genome of wild Prunus yedoensis var. nudiflora.</title>
        <authorList>
            <person name="Baek S."/>
            <person name="Kim J.-H."/>
            <person name="Choi K."/>
            <person name="Kim G.-B."/>
            <person name="Cho A."/>
            <person name="Jang H."/>
            <person name="Shin C.-H."/>
            <person name="Yu H.-J."/>
            <person name="Mun J.-H."/>
        </authorList>
    </citation>
    <scope>NUCLEOTIDE SEQUENCE [LARGE SCALE GENOMIC DNA]</scope>
    <source>
        <strain evidence="9">cv. Jeju island</strain>
        <tissue evidence="8">Leaf</tissue>
    </source>
</reference>
<evidence type="ECO:0000256" key="3">
    <source>
        <dbReference type="ARBA" id="ARBA00022989"/>
    </source>
</evidence>
<feature type="transmembrane region" description="Helical" evidence="5">
    <location>
        <begin position="31"/>
        <end position="54"/>
    </location>
</feature>
<dbReference type="Gene3D" id="1.20.1250.20">
    <property type="entry name" value="MFS general substrate transporter like domains"/>
    <property type="match status" value="1"/>
</dbReference>
<feature type="transmembrane region" description="Helical" evidence="5">
    <location>
        <begin position="256"/>
        <end position="276"/>
    </location>
</feature>
<feature type="transmembrane region" description="Helical" evidence="5">
    <location>
        <begin position="530"/>
        <end position="551"/>
    </location>
</feature>
<keyword evidence="2 5" id="KW-0812">Transmembrane</keyword>
<evidence type="ECO:0000256" key="1">
    <source>
        <dbReference type="ARBA" id="ARBA00004141"/>
    </source>
</evidence>
<feature type="domain" description="Nodulin-like" evidence="6">
    <location>
        <begin position="30"/>
        <end position="275"/>
    </location>
</feature>
<comment type="subcellular location">
    <subcellularLocation>
        <location evidence="1">Membrane</location>
        <topology evidence="1">Multi-pass membrane protein</topology>
    </subcellularLocation>
</comment>
<evidence type="ECO:0000259" key="6">
    <source>
        <dbReference type="Pfam" id="PF06813"/>
    </source>
</evidence>
<feature type="domain" description="NFD4 C-terminal" evidence="7">
    <location>
        <begin position="359"/>
        <end position="557"/>
    </location>
</feature>
<evidence type="ECO:0000256" key="5">
    <source>
        <dbReference type="SAM" id="Phobius"/>
    </source>
</evidence>
<dbReference type="GO" id="GO:0016020">
    <property type="term" value="C:membrane"/>
    <property type="evidence" value="ECO:0007669"/>
    <property type="project" value="UniProtKB-SubCell"/>
</dbReference>
<keyword evidence="4 5" id="KW-0472">Membrane</keyword>